<evidence type="ECO:0000256" key="3">
    <source>
        <dbReference type="ARBA" id="ARBA00022927"/>
    </source>
</evidence>
<dbReference type="VEuPathDB" id="FungiDB:PSTT_01479"/>
<dbReference type="PANTHER" id="PTHR10663:SF333">
    <property type="entry name" value="PROTEIN MON2 HOMOLOG"/>
    <property type="match status" value="1"/>
</dbReference>
<reference evidence="8" key="2">
    <citation type="journal article" date="2018" name="BMC Genomics">
        <title>Genomic insights into host adaptation between the wheat stripe rust pathogen (Puccinia striiformis f. sp. tritici) and the barley stripe rust pathogen (Puccinia striiformis f. sp. hordei).</title>
        <authorList>
            <person name="Xia C."/>
            <person name="Wang M."/>
            <person name="Yin C."/>
            <person name="Cornejo O.E."/>
            <person name="Hulbert S.H."/>
            <person name="Chen X."/>
        </authorList>
    </citation>
    <scope>NUCLEOTIDE SEQUENCE [LARGE SCALE GENOMIC DNA]</scope>
    <source>
        <strain evidence="8">93TX-2</strain>
    </source>
</reference>
<dbReference type="Pfam" id="PF12783">
    <property type="entry name" value="Sec7-like_HUS"/>
    <property type="match status" value="1"/>
</dbReference>
<dbReference type="Proteomes" id="UP000238274">
    <property type="component" value="Unassembled WGS sequence"/>
</dbReference>
<dbReference type="GO" id="GO:0015031">
    <property type="term" value="P:protein transport"/>
    <property type="evidence" value="ECO:0007669"/>
    <property type="project" value="UniProtKB-KW"/>
</dbReference>
<evidence type="ECO:0000313" key="7">
    <source>
        <dbReference type="EMBL" id="POW02827.1"/>
    </source>
</evidence>
<comment type="caution">
    <text evidence="7">The sequence shown here is derived from an EMBL/GenBank/DDBJ whole genome shotgun (WGS) entry which is preliminary data.</text>
</comment>
<reference evidence="8" key="3">
    <citation type="journal article" date="2018" name="Mol. Plant Microbe Interact.">
        <title>Genome sequence resources for the wheat stripe rust pathogen (Puccinia striiformis f. sp. tritici) and the barley stripe rust pathogen (Puccinia striiformis f. sp. hordei).</title>
        <authorList>
            <person name="Xia C."/>
            <person name="Wang M."/>
            <person name="Yin C."/>
            <person name="Cornejo O.E."/>
            <person name="Hulbert S.H."/>
            <person name="Chen X."/>
        </authorList>
    </citation>
    <scope>NUCLEOTIDE SEQUENCE [LARGE SCALE GENOMIC DNA]</scope>
    <source>
        <strain evidence="8">93TX-2</strain>
    </source>
</reference>
<dbReference type="SUPFAM" id="SSF48371">
    <property type="entry name" value="ARM repeat"/>
    <property type="match status" value="1"/>
</dbReference>
<sequence>MASSSGHFALLASDFQALASETKRKHADIKEAADKALALIKTSPDQILATLRDTGVPIPGPADDIFRPITMACATKNVKVVVIALGSLQRLIGMDAVPPGKIPQIVNLLSTVLTFGRRDSTPYSTNTAFAYSRIGVVSSTAAATLRQLVMVVFEGVAGEDKAIKCQPESNSKPDPTRTETDFVVAIPPFESIHLSGETERTEARQVALRPSAKDAYLVFEDLCLLVNGDSPSFLKLQSLPKTFGLELIESHPELIFVLRAQLCPLLIRALSEKPSFPLTLRLMRVAFLLLKQFSDDFLGLEIFRGLCVDFDLLLKIYERYDMRRTDQTSGLFTSLMGTFNRLASEKPALLGMNQDIATGTSSYHMGSTANPGVQGMIDGVVGIATQAAAPLVAAQQAGLSLATAAMKLQCIDQLDKAEAPAIPETYIYLLALQCICNVQTASDDSPPQSFILPIDELKAGPNKERIKMTRSMADASWPALLASLNFFVSTNLDEELFTETLSAMQSFTYVCGILDLTTPRDAFLLSFCKFAVPPAIVANLIMEASSATPTKASQSVLNVDSLGLGTAHSPTYFSPRSLSFLQTYYYVIAAKLKKRTTLPSSQTANNTSSTSDESGIQANIQKLFDCSRTLDPGAFRSFVTALCRLSSETVGLPTENGSAKVITPKAATFDMRRKASGVPNLRNHRPNERSFAIAKLGSVALLNIRRLVSSGSEIAWTPITSHLLAVQRYPEAPSSIRLQAADVLDRMILSVPKLLNNLDETLQCRIQTQIIEVLGRQAELDPSSQTSTDLEVRKLGFETLFNILENNGHSFVAGWKSILDVLHTACETSTIQPPPDSGTTSKAIIYDLGLKGKGTSKPSNLPGKLAILLEELRQCIIVLAEFARQTEDINIALTSGGLLWQVSDHVQSKNKASKEGEDSYVRLWMFLLSKLLDLVHASRQEVRDGAIQTLFRTIGLYGSSLSSSVWHEILWEVIFPLLDLLSNQIKKTPTQPSGSFDDSVPIDVARQPNGAPISLNAKQLDDSKILALESTGKVVADHFASHILVMPQFSDTWANLIQHLSESFTSDRPSVSQASMKTLSTILNANISGNQNAREIAAAWEVVWSAFVKMSEAIAMTPSESDMYFTQAALEAYIHVLRPLQNTSRLEMDHERIKTLLEVCRIVVTYSKSPDYRPDIDTLPPVPAAVIATIDRIDHSVPDVSSAVISSTAELSTLAFVSPFEVTILGRIGHQQSKSEVFNSGALATVLSSFNTPIRLKYGCPAPAKYGKAPPLWKTASISFLTIIKSCLPSLTNLGKSVAQDAFEAFWKQVVINFSCVLSADCAPELLLDLDQQQAEENFDLAFVASLELDVLPCLGQSRIPDETLRSLGMAVQAASRLYTFDLELENSAQSDMTSAQGAAGLGQISPENCRFIEDFAEQAKDSICGTTADVLRRPRERFIYWCFDLLFLFCTTSTSQIALEAEHKRVASIWLPILLTDASPLSEPTW</sequence>
<comment type="similarity">
    <text evidence="1">Belongs to the MON2 family.</text>
</comment>
<keyword evidence="3" id="KW-0653">Protein transport</keyword>
<evidence type="ECO:0000313" key="8">
    <source>
        <dbReference type="Proteomes" id="UP000238274"/>
    </source>
</evidence>
<dbReference type="InterPro" id="IPR032629">
    <property type="entry name" value="DCB_dom"/>
</dbReference>
<accession>A0A2S4UZY1</accession>
<dbReference type="Pfam" id="PF16213">
    <property type="entry name" value="DCB"/>
    <property type="match status" value="1"/>
</dbReference>
<evidence type="ECO:0000256" key="2">
    <source>
        <dbReference type="ARBA" id="ARBA00022448"/>
    </source>
</evidence>
<keyword evidence="8" id="KW-1185">Reference proteome</keyword>
<gene>
    <name evidence="7" type="ORF">PSHT_11949</name>
</gene>
<evidence type="ECO:0000259" key="5">
    <source>
        <dbReference type="Pfam" id="PF16206"/>
    </source>
</evidence>
<dbReference type="GO" id="GO:0005794">
    <property type="term" value="C:Golgi apparatus"/>
    <property type="evidence" value="ECO:0007669"/>
    <property type="project" value="UniProtKB-ARBA"/>
</dbReference>
<keyword evidence="2" id="KW-0813">Transport</keyword>
<reference evidence="7 8" key="1">
    <citation type="submission" date="2017-12" db="EMBL/GenBank/DDBJ databases">
        <title>Gene loss provides genomic basis for host adaptation in cereal stripe rust fungi.</title>
        <authorList>
            <person name="Xia C."/>
        </authorList>
    </citation>
    <scope>NUCLEOTIDE SEQUENCE [LARGE SCALE GENOMIC DNA]</scope>
    <source>
        <strain evidence="7 8">93TX-2</strain>
    </source>
</reference>
<feature type="domain" description="Mon2/Sec7/BIG1-like dimerisation and cyclophilin-binding" evidence="6">
    <location>
        <begin position="7"/>
        <end position="113"/>
    </location>
</feature>
<name>A0A2S4UZY1_9BASI</name>
<dbReference type="InterPro" id="IPR032817">
    <property type="entry name" value="Mon2_C"/>
</dbReference>
<dbReference type="Pfam" id="PF16206">
    <property type="entry name" value="Mon2_C"/>
    <property type="match status" value="1"/>
</dbReference>
<dbReference type="PANTHER" id="PTHR10663">
    <property type="entry name" value="GUANYL-NUCLEOTIDE EXCHANGE FACTOR"/>
    <property type="match status" value="1"/>
</dbReference>
<evidence type="ECO:0000259" key="6">
    <source>
        <dbReference type="Pfam" id="PF16213"/>
    </source>
</evidence>
<dbReference type="VEuPathDB" id="FungiDB:PSHT_11949"/>
<protein>
    <recommendedName>
        <fullName evidence="9">Protein MON2 homolog</fullName>
    </recommendedName>
</protein>
<feature type="domain" description="Mon2 C-terminal" evidence="5">
    <location>
        <begin position="872"/>
        <end position="1092"/>
    </location>
</feature>
<evidence type="ECO:0000259" key="4">
    <source>
        <dbReference type="Pfam" id="PF12783"/>
    </source>
</evidence>
<dbReference type="InterPro" id="IPR032691">
    <property type="entry name" value="Mon2/Sec7/BIG1-like_HUS"/>
</dbReference>
<organism evidence="7 8">
    <name type="scientific">Puccinia striiformis</name>
    <dbReference type="NCBI Taxonomy" id="27350"/>
    <lineage>
        <taxon>Eukaryota</taxon>
        <taxon>Fungi</taxon>
        <taxon>Dikarya</taxon>
        <taxon>Basidiomycota</taxon>
        <taxon>Pucciniomycotina</taxon>
        <taxon>Pucciniomycetes</taxon>
        <taxon>Pucciniales</taxon>
        <taxon>Pucciniaceae</taxon>
        <taxon>Puccinia</taxon>
    </lineage>
</organism>
<dbReference type="EMBL" id="PKSM01000208">
    <property type="protein sequence ID" value="POW02827.1"/>
    <property type="molecule type" value="Genomic_DNA"/>
</dbReference>
<proteinExistence type="inferred from homology"/>
<evidence type="ECO:0008006" key="9">
    <source>
        <dbReference type="Google" id="ProtNLM"/>
    </source>
</evidence>
<dbReference type="OrthoDB" id="294853at2759"/>
<evidence type="ECO:0000256" key="1">
    <source>
        <dbReference type="ARBA" id="ARBA00008144"/>
    </source>
</evidence>
<feature type="domain" description="Mon2/Sec7/BIG1-like HUS" evidence="4">
    <location>
        <begin position="212"/>
        <end position="296"/>
    </location>
</feature>
<dbReference type="InterPro" id="IPR016024">
    <property type="entry name" value="ARM-type_fold"/>
</dbReference>